<dbReference type="Proteomes" id="UP001431783">
    <property type="component" value="Unassembled WGS sequence"/>
</dbReference>
<dbReference type="EMBL" id="JARQZJ010000126">
    <property type="protein sequence ID" value="KAK9890740.1"/>
    <property type="molecule type" value="Genomic_DNA"/>
</dbReference>
<dbReference type="PROSITE" id="PS00455">
    <property type="entry name" value="AMP_BINDING"/>
    <property type="match status" value="1"/>
</dbReference>
<dbReference type="InterPro" id="IPR000873">
    <property type="entry name" value="AMP-dep_synth/lig_dom"/>
</dbReference>
<reference evidence="9 10" key="1">
    <citation type="submission" date="2023-03" db="EMBL/GenBank/DDBJ databases">
        <title>Genome insight into feeding habits of ladybird beetles.</title>
        <authorList>
            <person name="Li H.-S."/>
            <person name="Huang Y.-H."/>
            <person name="Pang H."/>
        </authorList>
    </citation>
    <scope>NUCLEOTIDE SEQUENCE [LARGE SCALE GENOMIC DNA]</scope>
    <source>
        <strain evidence="9">SYSU_2023b</strain>
        <tissue evidence="9">Whole body</tissue>
    </source>
</reference>
<dbReference type="GO" id="GO:0006631">
    <property type="term" value="P:fatty acid metabolic process"/>
    <property type="evidence" value="ECO:0007669"/>
    <property type="project" value="TreeGrafter"/>
</dbReference>
<comment type="catalytic activity">
    <reaction evidence="7">
        <text>a medium-chain fatty acid + ATP + CoA = a medium-chain fatty acyl-CoA + AMP + diphosphate</text>
        <dbReference type="Rhea" id="RHEA:48340"/>
        <dbReference type="ChEBI" id="CHEBI:30616"/>
        <dbReference type="ChEBI" id="CHEBI:33019"/>
        <dbReference type="ChEBI" id="CHEBI:57287"/>
        <dbReference type="ChEBI" id="CHEBI:59558"/>
        <dbReference type="ChEBI" id="CHEBI:90546"/>
        <dbReference type="ChEBI" id="CHEBI:456215"/>
        <dbReference type="EC" id="6.2.1.2"/>
    </reaction>
</comment>
<evidence type="ECO:0000256" key="7">
    <source>
        <dbReference type="ARBA" id="ARBA00048277"/>
    </source>
</evidence>
<dbReference type="Gene3D" id="2.30.38.10">
    <property type="entry name" value="Luciferase, Domain 3"/>
    <property type="match status" value="1"/>
</dbReference>
<evidence type="ECO:0000313" key="10">
    <source>
        <dbReference type="Proteomes" id="UP001431783"/>
    </source>
</evidence>
<name>A0AAW1V7S1_9CUCU</name>
<organism evidence="9 10">
    <name type="scientific">Henosepilachna vigintioctopunctata</name>
    <dbReference type="NCBI Taxonomy" id="420089"/>
    <lineage>
        <taxon>Eukaryota</taxon>
        <taxon>Metazoa</taxon>
        <taxon>Ecdysozoa</taxon>
        <taxon>Arthropoda</taxon>
        <taxon>Hexapoda</taxon>
        <taxon>Insecta</taxon>
        <taxon>Pterygota</taxon>
        <taxon>Neoptera</taxon>
        <taxon>Endopterygota</taxon>
        <taxon>Coleoptera</taxon>
        <taxon>Polyphaga</taxon>
        <taxon>Cucujiformia</taxon>
        <taxon>Coccinelloidea</taxon>
        <taxon>Coccinellidae</taxon>
        <taxon>Epilachninae</taxon>
        <taxon>Epilachnini</taxon>
        <taxon>Henosepilachna</taxon>
    </lineage>
</organism>
<dbReference type="EC" id="6.2.1.2" evidence="4"/>
<protein>
    <recommendedName>
        <fullName evidence="5">Medium-chain acyl-CoA ligase ACSF2, mitochondrial</fullName>
        <ecNumber evidence="4">6.2.1.2</ecNumber>
    </recommendedName>
</protein>
<evidence type="ECO:0000256" key="6">
    <source>
        <dbReference type="ARBA" id="ARBA00047319"/>
    </source>
</evidence>
<comment type="caution">
    <text evidence="9">The sequence shown here is derived from an EMBL/GenBank/DDBJ whole genome shotgun (WGS) entry which is preliminary data.</text>
</comment>
<comment type="similarity">
    <text evidence="1">Belongs to the ATP-dependent AMP-binding enzyme family.</text>
</comment>
<dbReference type="PANTHER" id="PTHR43201">
    <property type="entry name" value="ACYL-COA SYNTHETASE"/>
    <property type="match status" value="1"/>
</dbReference>
<accession>A0AAW1V7S1</accession>
<evidence type="ECO:0000256" key="4">
    <source>
        <dbReference type="ARBA" id="ARBA00039009"/>
    </source>
</evidence>
<gene>
    <name evidence="9" type="ORF">WA026_012088</name>
</gene>
<proteinExistence type="inferred from homology"/>
<evidence type="ECO:0000256" key="3">
    <source>
        <dbReference type="ARBA" id="ARBA00037247"/>
    </source>
</evidence>
<dbReference type="AlphaFoldDB" id="A0AAW1V7S1"/>
<sequence length="460" mass="51503">MMFTLRSSMIKCSSWRRFYSYLHQIGKKPLKYNTLGKVLESSAKKFGEKEAIISYHQNKKLTYEDALRKCDQLAAGLQNLGLQKGDRIGIWCPNIIEWFLVKFACARAGLILVALNPNYQIPEIEYSINKVGIKCLICPDKIKRMHFHDMLSEMIPDLHKSQAKNIKSKKTPSLKNIIIISENTLGGTYNYQEVAEYSDQNLIDKIRKNQDSISPDSTFSILFSSGTTGKPKATMLSHFSQVNNSLGLGKRLELDIKNHKICMMVPFFHAFGITATTGSSVCYGSTIVVPAVTYNPYDNLTSIVNEKCTMIHGTPTMHLDLITEQQKRKEDISLEIALSGGSPISAHQFKTMLDVLKLKTVKSIYGLTETTCMIFSSKPGEDIDKSFTTVGCLAEHTEAKVIDTNGNVVPFGTPGELCVRGYQNMMGYWGDVEKTETTLGSDGWLKTGDQFILMEMVTEK</sequence>
<evidence type="ECO:0000313" key="9">
    <source>
        <dbReference type="EMBL" id="KAK9890740.1"/>
    </source>
</evidence>
<comment type="function">
    <text evidence="3">Acyl-CoA synthases catalyze the initial reaction in fatty acid metabolism, by forming a thioester with CoA. Has some preference toward medium-chain substrates. Plays a role in adipocyte differentiation.</text>
</comment>
<feature type="domain" description="AMP-dependent synthetase/ligase" evidence="8">
    <location>
        <begin position="40"/>
        <end position="429"/>
    </location>
</feature>
<evidence type="ECO:0000256" key="1">
    <source>
        <dbReference type="ARBA" id="ARBA00006432"/>
    </source>
</evidence>
<dbReference type="InterPro" id="IPR020845">
    <property type="entry name" value="AMP-binding_CS"/>
</dbReference>
<dbReference type="Gene3D" id="3.40.50.980">
    <property type="match status" value="2"/>
</dbReference>
<dbReference type="Pfam" id="PF00501">
    <property type="entry name" value="AMP-binding"/>
    <property type="match status" value="1"/>
</dbReference>
<dbReference type="PANTHER" id="PTHR43201:SF5">
    <property type="entry name" value="MEDIUM-CHAIN ACYL-COA LIGASE ACSF2, MITOCHONDRIAL"/>
    <property type="match status" value="1"/>
</dbReference>
<keyword evidence="10" id="KW-1185">Reference proteome</keyword>
<dbReference type="SUPFAM" id="SSF56801">
    <property type="entry name" value="Acetyl-CoA synthetase-like"/>
    <property type="match status" value="1"/>
</dbReference>
<keyword evidence="2" id="KW-0436">Ligase</keyword>
<evidence type="ECO:0000256" key="5">
    <source>
        <dbReference type="ARBA" id="ARBA00039638"/>
    </source>
</evidence>
<dbReference type="GO" id="GO:0031956">
    <property type="term" value="F:medium-chain fatty acid-CoA ligase activity"/>
    <property type="evidence" value="ECO:0007669"/>
    <property type="project" value="UniProtKB-EC"/>
</dbReference>
<comment type="catalytic activity">
    <reaction evidence="6">
        <text>octanoate + ATP + CoA = octanoyl-CoA + AMP + diphosphate</text>
        <dbReference type="Rhea" id="RHEA:33631"/>
        <dbReference type="ChEBI" id="CHEBI:25646"/>
        <dbReference type="ChEBI" id="CHEBI:30616"/>
        <dbReference type="ChEBI" id="CHEBI:33019"/>
        <dbReference type="ChEBI" id="CHEBI:57287"/>
        <dbReference type="ChEBI" id="CHEBI:57386"/>
        <dbReference type="ChEBI" id="CHEBI:456215"/>
    </reaction>
</comment>
<evidence type="ECO:0000259" key="8">
    <source>
        <dbReference type="Pfam" id="PF00501"/>
    </source>
</evidence>
<evidence type="ECO:0000256" key="2">
    <source>
        <dbReference type="ARBA" id="ARBA00022598"/>
    </source>
</evidence>